<comment type="subcellular location">
    <subcellularLocation>
        <location evidence="1">Membrane</location>
        <topology evidence="1">Multi-pass membrane protein</topology>
    </subcellularLocation>
</comment>
<dbReference type="PANTHER" id="PTHR38459">
    <property type="entry name" value="PROPHAGE BACTOPRENOL-LINKED GLUCOSE TRANSLOCASE HOMOLOG"/>
    <property type="match status" value="1"/>
</dbReference>
<accession>A0ABT2I5H2</accession>
<comment type="caution">
    <text evidence="8">The sequence shown here is derived from an EMBL/GenBank/DDBJ whole genome shotgun (WGS) entry which is preliminary data.</text>
</comment>
<dbReference type="PANTHER" id="PTHR38459:SF1">
    <property type="entry name" value="PROPHAGE BACTOPRENOL-LINKED GLUCOSE TRANSLOCASE HOMOLOG"/>
    <property type="match status" value="1"/>
</dbReference>
<organism evidence="8 9">
    <name type="scientific">Novosphingobium mangrovi</name>
    <name type="common">ex Huang et al. 2023</name>
    <dbReference type="NCBI Taxonomy" id="2976432"/>
    <lineage>
        <taxon>Bacteria</taxon>
        <taxon>Pseudomonadati</taxon>
        <taxon>Pseudomonadota</taxon>
        <taxon>Alphaproteobacteria</taxon>
        <taxon>Sphingomonadales</taxon>
        <taxon>Sphingomonadaceae</taxon>
        <taxon>Novosphingobium</taxon>
    </lineage>
</organism>
<dbReference type="EMBL" id="JANZXA010000006">
    <property type="protein sequence ID" value="MCT2400054.1"/>
    <property type="molecule type" value="Genomic_DNA"/>
</dbReference>
<reference evidence="8" key="1">
    <citation type="submission" date="2022-09" db="EMBL/GenBank/DDBJ databases">
        <title>Novosphingobium sp. Nov., a polycyclic aromatic hydrocarbon-degrading bacterium isolated form mangrove sediments in HongKong.</title>
        <authorList>
            <person name="Hu Z."/>
        </authorList>
    </citation>
    <scope>NUCLEOTIDE SEQUENCE</scope>
    <source>
        <strain evidence="8">HK4-1</strain>
    </source>
</reference>
<feature type="domain" description="GtrA/DPMS transmembrane" evidence="7">
    <location>
        <begin position="25"/>
        <end position="142"/>
    </location>
</feature>
<evidence type="ECO:0000256" key="2">
    <source>
        <dbReference type="ARBA" id="ARBA00009399"/>
    </source>
</evidence>
<feature type="transmembrane region" description="Helical" evidence="6">
    <location>
        <begin position="123"/>
        <end position="142"/>
    </location>
</feature>
<feature type="transmembrane region" description="Helical" evidence="6">
    <location>
        <begin position="91"/>
        <end position="111"/>
    </location>
</feature>
<dbReference type="InterPro" id="IPR007267">
    <property type="entry name" value="GtrA_DPMS_TM"/>
</dbReference>
<evidence type="ECO:0000256" key="3">
    <source>
        <dbReference type="ARBA" id="ARBA00022692"/>
    </source>
</evidence>
<sequence length="146" mass="15592">MEINPSRRLGLSDLLQQMMRLRIARYCGASVVALGADMGSFLILLQVGMVATLASAASYSLGILVHWLLSSRAVFHDTVAGDGLARTRQKVLFVLSALAGLALTTLIVGVGDYTGVDPRLAKVLAVVASFMLTWGLRSRIVFRGGE</sequence>
<keyword evidence="4 6" id="KW-1133">Transmembrane helix</keyword>
<evidence type="ECO:0000256" key="4">
    <source>
        <dbReference type="ARBA" id="ARBA00022989"/>
    </source>
</evidence>
<dbReference type="Pfam" id="PF04138">
    <property type="entry name" value="GtrA_DPMS_TM"/>
    <property type="match status" value="1"/>
</dbReference>
<keyword evidence="3 6" id="KW-0812">Transmembrane</keyword>
<evidence type="ECO:0000256" key="1">
    <source>
        <dbReference type="ARBA" id="ARBA00004141"/>
    </source>
</evidence>
<dbReference type="RefSeq" id="WP_260046152.1">
    <property type="nucleotide sequence ID" value="NZ_JANZXA010000006.1"/>
</dbReference>
<evidence type="ECO:0000256" key="6">
    <source>
        <dbReference type="SAM" id="Phobius"/>
    </source>
</evidence>
<dbReference type="Proteomes" id="UP001165583">
    <property type="component" value="Unassembled WGS sequence"/>
</dbReference>
<evidence type="ECO:0000256" key="5">
    <source>
        <dbReference type="ARBA" id="ARBA00023136"/>
    </source>
</evidence>
<feature type="transmembrane region" description="Helical" evidence="6">
    <location>
        <begin position="50"/>
        <end position="70"/>
    </location>
</feature>
<name>A0ABT2I5H2_9SPHN</name>
<evidence type="ECO:0000259" key="7">
    <source>
        <dbReference type="Pfam" id="PF04138"/>
    </source>
</evidence>
<comment type="similarity">
    <text evidence="2">Belongs to the GtrA family.</text>
</comment>
<protein>
    <submittedName>
        <fullName evidence="8">GtrA family protein</fullName>
    </submittedName>
</protein>
<evidence type="ECO:0000313" key="8">
    <source>
        <dbReference type="EMBL" id="MCT2400054.1"/>
    </source>
</evidence>
<keyword evidence="5 6" id="KW-0472">Membrane</keyword>
<feature type="transmembrane region" description="Helical" evidence="6">
    <location>
        <begin position="23"/>
        <end position="44"/>
    </location>
</feature>
<dbReference type="InterPro" id="IPR051401">
    <property type="entry name" value="GtrA_CellWall_Glycosyl"/>
</dbReference>
<evidence type="ECO:0000313" key="9">
    <source>
        <dbReference type="Proteomes" id="UP001165583"/>
    </source>
</evidence>
<proteinExistence type="inferred from homology"/>
<keyword evidence="9" id="KW-1185">Reference proteome</keyword>
<gene>
    <name evidence="8" type="ORF">NZK81_10865</name>
</gene>